<proteinExistence type="predicted"/>
<evidence type="ECO:0000313" key="2">
    <source>
        <dbReference type="EMBL" id="CAB1455660.1"/>
    </source>
</evidence>
<evidence type="ECO:0000313" key="3">
    <source>
        <dbReference type="Proteomes" id="UP001153269"/>
    </source>
</evidence>
<name>A0A9N7VTZ3_PLEPL</name>
<dbReference type="AlphaFoldDB" id="A0A9N7VTZ3"/>
<accession>A0A9N7VTZ3</accession>
<comment type="caution">
    <text evidence="2">The sequence shown here is derived from an EMBL/GenBank/DDBJ whole genome shotgun (WGS) entry which is preliminary data.</text>
</comment>
<dbReference type="EMBL" id="CADEAL010004266">
    <property type="protein sequence ID" value="CAB1455660.1"/>
    <property type="molecule type" value="Genomic_DNA"/>
</dbReference>
<gene>
    <name evidence="2" type="ORF">PLEPLA_LOCUS43441</name>
</gene>
<sequence>MRSTSLNFSQFCFAVGFLSRTENIITPPCPAASSIGRGQHKRNRWMSAELRAHIFSSHPTRAAQGCSFQLISSRKPPVKPSSTKLLAATRCPAGELQPATELHSSTEPRRQNPYDQPEDFTELHLTGSGERRGETLWPRLPG</sequence>
<dbReference type="Proteomes" id="UP001153269">
    <property type="component" value="Unassembled WGS sequence"/>
</dbReference>
<organism evidence="2 3">
    <name type="scientific">Pleuronectes platessa</name>
    <name type="common">European plaice</name>
    <dbReference type="NCBI Taxonomy" id="8262"/>
    <lineage>
        <taxon>Eukaryota</taxon>
        <taxon>Metazoa</taxon>
        <taxon>Chordata</taxon>
        <taxon>Craniata</taxon>
        <taxon>Vertebrata</taxon>
        <taxon>Euteleostomi</taxon>
        <taxon>Actinopterygii</taxon>
        <taxon>Neopterygii</taxon>
        <taxon>Teleostei</taxon>
        <taxon>Neoteleostei</taxon>
        <taxon>Acanthomorphata</taxon>
        <taxon>Carangaria</taxon>
        <taxon>Pleuronectiformes</taxon>
        <taxon>Pleuronectoidei</taxon>
        <taxon>Pleuronectidae</taxon>
        <taxon>Pleuronectes</taxon>
    </lineage>
</organism>
<reference evidence="2" key="1">
    <citation type="submission" date="2020-03" db="EMBL/GenBank/DDBJ databases">
        <authorList>
            <person name="Weist P."/>
        </authorList>
    </citation>
    <scope>NUCLEOTIDE SEQUENCE</scope>
</reference>
<protein>
    <submittedName>
        <fullName evidence="2">Uncharacterized protein</fullName>
    </submittedName>
</protein>
<keyword evidence="3" id="KW-1185">Reference proteome</keyword>
<evidence type="ECO:0000256" key="1">
    <source>
        <dbReference type="SAM" id="MobiDB-lite"/>
    </source>
</evidence>
<feature type="region of interest" description="Disordered" evidence="1">
    <location>
        <begin position="89"/>
        <end position="142"/>
    </location>
</feature>